<evidence type="ECO:0000256" key="1">
    <source>
        <dbReference type="SAM" id="MobiDB-lite"/>
    </source>
</evidence>
<organism evidence="2">
    <name type="scientific">Diatom colony associated virus-Like RNA Segment 2</name>
    <dbReference type="NCBI Taxonomy" id="1678182"/>
    <lineage>
        <taxon>Viruses</taxon>
        <taxon>Riboviria</taxon>
        <taxon>dsRNA viruses</taxon>
    </lineage>
</organism>
<name>A0A146J6J3_9VIRU</name>
<reference evidence="2" key="1">
    <citation type="journal article" date="2016" name="Microbes Environ.">
        <title>FLDS: A Comprehensive dsRNA Sequencing Method for Intracellular RNA Virus Surveillance.</title>
        <authorList>
            <person name="Urayama S."/>
            <person name="Takaki Y."/>
            <person name="Nunoura T."/>
        </authorList>
    </citation>
    <scope>NUCLEOTIDE SEQUENCE</scope>
</reference>
<accession>A0A146J6J3</accession>
<dbReference type="EMBL" id="AP014915">
    <property type="protein sequence ID" value="BAU79522.1"/>
    <property type="molecule type" value="Genomic_RNA"/>
</dbReference>
<proteinExistence type="predicted"/>
<protein>
    <submittedName>
        <fullName evidence="2">Uncharacterized protein</fullName>
    </submittedName>
</protein>
<feature type="compositionally biased region" description="Low complexity" evidence="1">
    <location>
        <begin position="85"/>
        <end position="102"/>
    </location>
</feature>
<feature type="compositionally biased region" description="Low complexity" evidence="1">
    <location>
        <begin position="40"/>
        <end position="53"/>
    </location>
</feature>
<evidence type="ECO:0000313" key="2">
    <source>
        <dbReference type="EMBL" id="BAU79522.1"/>
    </source>
</evidence>
<feature type="region of interest" description="Disordered" evidence="1">
    <location>
        <begin position="34"/>
        <end position="102"/>
    </location>
</feature>
<gene>
    <name evidence="2" type="ORF">RVD_042</name>
</gene>
<sequence>MAVGYYSRLLYFWGLNPPDGRPRLLRDSHRLCASSDAGAGHSTGSSQGEQSSQDPGDTEGQLAVPSVTEPGGRKGNSFPEKDKSSAASEQTSGSSEAGVASEASVKVVAPPKGFDADSWRAYNAYMAYQATASALAAPNVMLPVRIGVAIMSAVRKITSRVSAAFDPAKKREWAVSLLDSQRAILSAIFRGMGSDFVLPESFSSKSSQFLEWVNKRVKTQGESQPVKDIEFASYDEGSFDLIEILSELTVPHDQREEWWLLPQFSRWLKPSASRGEIIEFTQLTFSSQAETVDLSKLSPRSLFSFLPLLSVIVASHSVAGESLWADLATLDKLFSIVYAAESWADAYESNEFKGVDAEILKGYEDRYALAYGQLFNQGGMFSWNTPDGVALRAIKDSFKKISGSTDDIFSIIPSSRIVEHRAAVDLYRNLNRVFSDVVQDKGNSFTALSRAAFSRYCTWILSMMRIAFPTLAAYSLNLDTLDPTIRTIIGRFQAVNASEGRSSGKEYIKECVRELSRAELLICLEQGDRYLPVLFSQELLNAYGDPDTAQPLDALRGLSPADILILREWLTVNLGVETSDLVKTGLDLTPGATGGEHA</sequence>